<keyword evidence="3" id="KW-1185">Reference proteome</keyword>
<organism evidence="2 3">
    <name type="scientific">Acropora cervicornis</name>
    <name type="common">Staghorn coral</name>
    <dbReference type="NCBI Taxonomy" id="6130"/>
    <lineage>
        <taxon>Eukaryota</taxon>
        <taxon>Metazoa</taxon>
        <taxon>Cnidaria</taxon>
        <taxon>Anthozoa</taxon>
        <taxon>Hexacorallia</taxon>
        <taxon>Scleractinia</taxon>
        <taxon>Astrocoeniina</taxon>
        <taxon>Acroporidae</taxon>
        <taxon>Acropora</taxon>
    </lineage>
</organism>
<proteinExistence type="predicted"/>
<feature type="transmembrane region" description="Helical" evidence="1">
    <location>
        <begin position="65"/>
        <end position="86"/>
    </location>
</feature>
<comment type="caution">
    <text evidence="2">The sequence shown here is derived from an EMBL/GenBank/DDBJ whole genome shotgun (WGS) entry which is preliminary data.</text>
</comment>
<dbReference type="AlphaFoldDB" id="A0AAD9URQ5"/>
<feature type="transmembrane region" description="Helical" evidence="1">
    <location>
        <begin position="163"/>
        <end position="182"/>
    </location>
</feature>
<keyword evidence="1" id="KW-0472">Membrane</keyword>
<dbReference type="EMBL" id="JARQWQ010000185">
    <property type="protein sequence ID" value="KAK2547413.1"/>
    <property type="molecule type" value="Genomic_DNA"/>
</dbReference>
<keyword evidence="1" id="KW-1133">Transmembrane helix</keyword>
<name>A0AAD9URQ5_ACRCE</name>
<keyword evidence="1" id="KW-0812">Transmembrane</keyword>
<gene>
    <name evidence="2" type="ORF">P5673_032581</name>
</gene>
<feature type="transmembrane region" description="Helical" evidence="1">
    <location>
        <begin position="275"/>
        <end position="296"/>
    </location>
</feature>
<feature type="transmembrane region" description="Helical" evidence="1">
    <location>
        <begin position="117"/>
        <end position="133"/>
    </location>
</feature>
<accession>A0AAD9URQ5</accession>
<evidence type="ECO:0000256" key="1">
    <source>
        <dbReference type="SAM" id="Phobius"/>
    </source>
</evidence>
<protein>
    <submittedName>
        <fullName evidence="2">Uncharacterized protein</fullName>
    </submittedName>
</protein>
<evidence type="ECO:0000313" key="2">
    <source>
        <dbReference type="EMBL" id="KAK2547413.1"/>
    </source>
</evidence>
<feature type="transmembrane region" description="Helical" evidence="1">
    <location>
        <begin position="223"/>
        <end position="242"/>
    </location>
</feature>
<evidence type="ECO:0000313" key="3">
    <source>
        <dbReference type="Proteomes" id="UP001249851"/>
    </source>
</evidence>
<dbReference type="Proteomes" id="UP001249851">
    <property type="component" value="Unassembled WGS sequence"/>
</dbReference>
<feature type="transmembrane region" description="Helical" evidence="1">
    <location>
        <begin position="6"/>
        <end position="24"/>
    </location>
</feature>
<feature type="transmembrane region" description="Helical" evidence="1">
    <location>
        <begin position="139"/>
        <end position="156"/>
    </location>
</feature>
<sequence>MFLHNFWIMDASVSALVFLSAIYGEKMRRTGQPAHVSKSLEGTKADHQEITATKPPHLQKKELHFVQYLCLNFSYFAAMGLTVVILQYFPSVMIALQHIAVMGFIVIAFAQWIPFKIGYLLGITFGTVWLFSVRTQFRWIINNLIITMFAFLSSHVQFRNFAFLQIFLWTALVYDVCLLAQMNQAPQVLSIGECGNLLCKLFEMNSNWELPSMFTVCFGENESYVYLGTGDIIIGSIVANFAMSFFKSSKCLIGVVASYSTAIGLLSRVENDRPYPALISIVPVCSFALVGCAVVCRKTKRLFSLNNKDCGDDLRREEDFIVI</sequence>
<reference evidence="2" key="1">
    <citation type="journal article" date="2023" name="G3 (Bethesda)">
        <title>Whole genome assembly and annotation of the endangered Caribbean coral Acropora cervicornis.</title>
        <authorList>
            <person name="Selwyn J.D."/>
            <person name="Vollmer S.V."/>
        </authorList>
    </citation>
    <scope>NUCLEOTIDE SEQUENCE</scope>
    <source>
        <strain evidence="2">K2</strain>
    </source>
</reference>
<reference evidence="2" key="2">
    <citation type="journal article" date="2023" name="Science">
        <title>Genomic signatures of disease resistance in endangered staghorn corals.</title>
        <authorList>
            <person name="Vollmer S.V."/>
            <person name="Selwyn J.D."/>
            <person name="Despard B.A."/>
            <person name="Roesel C.L."/>
        </authorList>
    </citation>
    <scope>NUCLEOTIDE SEQUENCE</scope>
    <source>
        <strain evidence="2">K2</strain>
    </source>
</reference>